<keyword evidence="1" id="KW-0472">Membrane</keyword>
<keyword evidence="1" id="KW-0812">Transmembrane</keyword>
<protein>
    <submittedName>
        <fullName evidence="2">Uncharacterized protein</fullName>
    </submittedName>
</protein>
<evidence type="ECO:0000313" key="2">
    <source>
        <dbReference type="EMBL" id="WNZ23840.1"/>
    </source>
</evidence>
<accession>A0AA96WFV1</accession>
<reference evidence="2" key="1">
    <citation type="submission" date="2020-05" db="EMBL/GenBank/DDBJ databases">
        <authorList>
            <person name="Zhu T."/>
            <person name="Keshari N."/>
            <person name="Lu X."/>
        </authorList>
    </citation>
    <scope>NUCLEOTIDE SEQUENCE</scope>
    <source>
        <strain evidence="2">NK1-12</strain>
    </source>
</reference>
<sequence>MTVDTLDLARQGDPVAIAALLNHSLGNKGVTTRATGYHKRLIIFVEYQASSKRDALVTFLKNSLIKLQPRNISQVTIRGSAVGHTIDAWRESFELDANEPVGSNCAADNGIAEFSLATALQHSNQQKALAQTATNPNEMLAFGIITFLLIVNLGFFFHSSWTGLVAAPSRIDRPCNLK</sequence>
<dbReference type="EMBL" id="CP053586">
    <property type="protein sequence ID" value="WNZ23840.1"/>
    <property type="molecule type" value="Genomic_DNA"/>
</dbReference>
<keyword evidence="1" id="KW-1133">Transmembrane helix</keyword>
<feature type="transmembrane region" description="Helical" evidence="1">
    <location>
        <begin position="139"/>
        <end position="158"/>
    </location>
</feature>
<dbReference type="AlphaFoldDB" id="A0AA96WFV1"/>
<organism evidence="2">
    <name type="scientific">Leptolyngbya sp. NK1-12</name>
    <dbReference type="NCBI Taxonomy" id="2547451"/>
    <lineage>
        <taxon>Bacteria</taxon>
        <taxon>Bacillati</taxon>
        <taxon>Cyanobacteriota</taxon>
        <taxon>Cyanophyceae</taxon>
        <taxon>Leptolyngbyales</taxon>
        <taxon>Leptolyngbyaceae</taxon>
        <taxon>Leptolyngbya group</taxon>
        <taxon>Leptolyngbya</taxon>
    </lineage>
</organism>
<dbReference type="RefSeq" id="WP_316435594.1">
    <property type="nucleotide sequence ID" value="NZ_CP053586.1"/>
</dbReference>
<gene>
    <name evidence="2" type="ORF">HJG54_13895</name>
</gene>
<name>A0AA96WFV1_9CYAN</name>
<proteinExistence type="predicted"/>
<evidence type="ECO:0000256" key="1">
    <source>
        <dbReference type="SAM" id="Phobius"/>
    </source>
</evidence>